<gene>
    <name evidence="1" type="ORF">A3A60_03215</name>
</gene>
<evidence type="ECO:0008006" key="3">
    <source>
        <dbReference type="Google" id="ProtNLM"/>
    </source>
</evidence>
<dbReference type="AlphaFoldDB" id="A0A1F5I2A9"/>
<evidence type="ECO:0000313" key="2">
    <source>
        <dbReference type="Proteomes" id="UP000179227"/>
    </source>
</evidence>
<dbReference type="STRING" id="1797729.A3A60_03215"/>
<dbReference type="InterPro" id="IPR013321">
    <property type="entry name" value="Arc_rbn_hlx_hlx"/>
</dbReference>
<dbReference type="EMBL" id="MFBS01000010">
    <property type="protein sequence ID" value="OGE10527.1"/>
    <property type="molecule type" value="Genomic_DNA"/>
</dbReference>
<name>A0A1F5I2A9_9BACT</name>
<dbReference type="GO" id="GO:0006355">
    <property type="term" value="P:regulation of DNA-templated transcription"/>
    <property type="evidence" value="ECO:0007669"/>
    <property type="project" value="InterPro"/>
</dbReference>
<reference evidence="1 2" key="1">
    <citation type="journal article" date="2016" name="Nat. Commun.">
        <title>Thousands of microbial genomes shed light on interconnected biogeochemical processes in an aquifer system.</title>
        <authorList>
            <person name="Anantharaman K."/>
            <person name="Brown C.T."/>
            <person name="Hug L.A."/>
            <person name="Sharon I."/>
            <person name="Castelle C.J."/>
            <person name="Probst A.J."/>
            <person name="Thomas B.C."/>
            <person name="Singh A."/>
            <person name="Wilkins M.J."/>
            <person name="Karaoz U."/>
            <person name="Brodie E.L."/>
            <person name="Williams K.H."/>
            <person name="Hubbard S.S."/>
            <person name="Banfield J.F."/>
        </authorList>
    </citation>
    <scope>NUCLEOTIDE SEQUENCE [LARGE SCALE GENOMIC DNA]</scope>
</reference>
<evidence type="ECO:0000313" key="1">
    <source>
        <dbReference type="EMBL" id="OGE10527.1"/>
    </source>
</evidence>
<dbReference type="Proteomes" id="UP000179227">
    <property type="component" value="Unassembled WGS sequence"/>
</dbReference>
<protein>
    <recommendedName>
        <fullName evidence="3">Ribbon-helix-helix protein CopG domain-containing protein</fullName>
    </recommendedName>
</protein>
<comment type="caution">
    <text evidence="1">The sequence shown here is derived from an EMBL/GenBank/DDBJ whole genome shotgun (WGS) entry which is preliminary data.</text>
</comment>
<accession>A0A1F5I2A9</accession>
<proteinExistence type="predicted"/>
<sequence length="77" mass="9195">MQTQRINISLPRDLARDLRKRIPERSRSKFIAQALEEKLKRKKNLKIEFIASLKANRKYDEEIAKEWSALEVEGWPD</sequence>
<organism evidence="1 2">
    <name type="scientific">Candidatus Curtissbacteria bacterium RIFCSPLOWO2_01_FULL_42_26</name>
    <dbReference type="NCBI Taxonomy" id="1797729"/>
    <lineage>
        <taxon>Bacteria</taxon>
        <taxon>Candidatus Curtissiibacteriota</taxon>
    </lineage>
</organism>
<dbReference type="Gene3D" id="1.10.1220.10">
    <property type="entry name" value="Met repressor-like"/>
    <property type="match status" value="1"/>
</dbReference>